<evidence type="ECO:0000259" key="2">
    <source>
        <dbReference type="Pfam" id="PF00085"/>
    </source>
</evidence>
<organism evidence="3 4">
    <name type="scientific">Artemisia annua</name>
    <name type="common">Sweet wormwood</name>
    <dbReference type="NCBI Taxonomy" id="35608"/>
    <lineage>
        <taxon>Eukaryota</taxon>
        <taxon>Viridiplantae</taxon>
        <taxon>Streptophyta</taxon>
        <taxon>Embryophyta</taxon>
        <taxon>Tracheophyta</taxon>
        <taxon>Spermatophyta</taxon>
        <taxon>Magnoliopsida</taxon>
        <taxon>eudicotyledons</taxon>
        <taxon>Gunneridae</taxon>
        <taxon>Pentapetalae</taxon>
        <taxon>asterids</taxon>
        <taxon>campanulids</taxon>
        <taxon>Asterales</taxon>
        <taxon>Asteraceae</taxon>
        <taxon>Asteroideae</taxon>
        <taxon>Anthemideae</taxon>
        <taxon>Artemisiinae</taxon>
        <taxon>Artemisia</taxon>
    </lineage>
</organism>
<dbReference type="OrthoDB" id="1699782at2759"/>
<gene>
    <name evidence="3" type="ORF">CTI12_AA279970</name>
</gene>
<dbReference type="InterPro" id="IPR017937">
    <property type="entry name" value="Thioredoxin_CS"/>
</dbReference>
<name>A0A2U1N784_ARTAN</name>
<comment type="caution">
    <text evidence="3">The sequence shown here is derived from an EMBL/GenBank/DDBJ whole genome shotgun (WGS) entry which is preliminary data.</text>
</comment>
<dbReference type="PROSITE" id="PS00194">
    <property type="entry name" value="THIOREDOXIN_1"/>
    <property type="match status" value="1"/>
</dbReference>
<dbReference type="EMBL" id="PKPP01003451">
    <property type="protein sequence ID" value="PWA69385.1"/>
    <property type="molecule type" value="Genomic_DNA"/>
</dbReference>
<dbReference type="GO" id="GO:0003756">
    <property type="term" value="F:protein disulfide isomerase activity"/>
    <property type="evidence" value="ECO:0007669"/>
    <property type="project" value="TreeGrafter"/>
</dbReference>
<dbReference type="CDD" id="cd02995">
    <property type="entry name" value="PDI_a_PDI_a'_C"/>
    <property type="match status" value="1"/>
</dbReference>
<reference evidence="3 4" key="1">
    <citation type="journal article" date="2018" name="Mol. Plant">
        <title>The genome of Artemisia annua provides insight into the evolution of Asteraceae family and artemisinin biosynthesis.</title>
        <authorList>
            <person name="Shen Q."/>
            <person name="Zhang L."/>
            <person name="Liao Z."/>
            <person name="Wang S."/>
            <person name="Yan T."/>
            <person name="Shi P."/>
            <person name="Liu M."/>
            <person name="Fu X."/>
            <person name="Pan Q."/>
            <person name="Wang Y."/>
            <person name="Lv Z."/>
            <person name="Lu X."/>
            <person name="Zhang F."/>
            <person name="Jiang W."/>
            <person name="Ma Y."/>
            <person name="Chen M."/>
            <person name="Hao X."/>
            <person name="Li L."/>
            <person name="Tang Y."/>
            <person name="Lv G."/>
            <person name="Zhou Y."/>
            <person name="Sun X."/>
            <person name="Brodelius P.E."/>
            <person name="Rose J.K.C."/>
            <person name="Tang K."/>
        </authorList>
    </citation>
    <scope>NUCLEOTIDE SEQUENCE [LARGE SCALE GENOMIC DNA]</scope>
    <source>
        <strain evidence="4">cv. Huhao1</strain>
        <tissue evidence="3">Leaf</tissue>
    </source>
</reference>
<dbReference type="SUPFAM" id="SSF52833">
    <property type="entry name" value="Thioredoxin-like"/>
    <property type="match status" value="1"/>
</dbReference>
<dbReference type="PANTHER" id="PTHR18929">
    <property type="entry name" value="PROTEIN DISULFIDE ISOMERASE"/>
    <property type="match status" value="1"/>
</dbReference>
<evidence type="ECO:0000313" key="4">
    <source>
        <dbReference type="Proteomes" id="UP000245207"/>
    </source>
</evidence>
<dbReference type="InterPro" id="IPR013766">
    <property type="entry name" value="Thioredoxin_domain"/>
</dbReference>
<dbReference type="GO" id="GO:0006457">
    <property type="term" value="P:protein folding"/>
    <property type="evidence" value="ECO:0007669"/>
    <property type="project" value="TreeGrafter"/>
</dbReference>
<dbReference type="Pfam" id="PF00085">
    <property type="entry name" value="Thioredoxin"/>
    <property type="match status" value="1"/>
</dbReference>
<keyword evidence="4" id="KW-1185">Reference proteome</keyword>
<dbReference type="STRING" id="35608.A0A2U1N784"/>
<dbReference type="Proteomes" id="UP000245207">
    <property type="component" value="Unassembled WGS sequence"/>
</dbReference>
<accession>A0A2U1N784</accession>
<sequence length="252" mass="28161">MKNKKNRFLEPVRSGLGFRWQKPVSNRSGLSRQNWFFTSLTKTETGLKTGSGMLPGLFEACEWSYLARAFTLTHPCPIKKQGSTKGIQTFEDAAKLFKGKIIGYTGNDDGKKFVFDEYLTLENLKAFGEGFYSDTLKPFCKSDPIPEDNDGDVKIVVGSNFDYIVLDESKDVLLEIYAPWCGHCQALEPTYSKLAKHLLEINSLVIAKMDGSTNEHPMEKVIVHSQLIAMLLKLLQMLLTLQTIPALLGAVA</sequence>
<evidence type="ECO:0000256" key="1">
    <source>
        <dbReference type="ARBA" id="ARBA00006347"/>
    </source>
</evidence>
<evidence type="ECO:0000313" key="3">
    <source>
        <dbReference type="EMBL" id="PWA69385.1"/>
    </source>
</evidence>
<dbReference type="PANTHER" id="PTHR18929:SF246">
    <property type="entry name" value="PROTEIN DISULFIDE ISOMERASE-LIKE 1-4"/>
    <property type="match status" value="1"/>
</dbReference>
<comment type="similarity">
    <text evidence="1">Belongs to the protein disulfide isomerase family.</text>
</comment>
<protein>
    <submittedName>
        <fullName evidence="3">PDI-like 1-3</fullName>
    </submittedName>
</protein>
<dbReference type="InterPro" id="IPR036249">
    <property type="entry name" value="Thioredoxin-like_sf"/>
</dbReference>
<proteinExistence type="inferred from homology"/>
<dbReference type="GO" id="GO:0034976">
    <property type="term" value="P:response to endoplasmic reticulum stress"/>
    <property type="evidence" value="ECO:0007669"/>
    <property type="project" value="TreeGrafter"/>
</dbReference>
<feature type="domain" description="Thioredoxin" evidence="2">
    <location>
        <begin position="153"/>
        <end position="223"/>
    </location>
</feature>
<dbReference type="GO" id="GO:0005783">
    <property type="term" value="C:endoplasmic reticulum"/>
    <property type="evidence" value="ECO:0007669"/>
    <property type="project" value="TreeGrafter"/>
</dbReference>
<dbReference type="Gene3D" id="3.40.30.10">
    <property type="entry name" value="Glutaredoxin"/>
    <property type="match status" value="2"/>
</dbReference>
<dbReference type="AlphaFoldDB" id="A0A2U1N784"/>